<proteinExistence type="predicted"/>
<dbReference type="InterPro" id="IPR027417">
    <property type="entry name" value="P-loop_NTPase"/>
</dbReference>
<dbReference type="AlphaFoldDB" id="A0A9P7KYI0"/>
<dbReference type="Pfam" id="PF25053">
    <property type="entry name" value="DUF7791"/>
    <property type="match status" value="1"/>
</dbReference>
<evidence type="ECO:0000259" key="3">
    <source>
        <dbReference type="PROSITE" id="PS50837"/>
    </source>
</evidence>
<feature type="compositionally biased region" description="Polar residues" evidence="2">
    <location>
        <begin position="117"/>
        <end position="137"/>
    </location>
</feature>
<dbReference type="EMBL" id="JAGPUO010000004">
    <property type="protein sequence ID" value="KAG5663511.1"/>
    <property type="molecule type" value="Genomic_DNA"/>
</dbReference>
<feature type="domain" description="NACHT" evidence="3">
    <location>
        <begin position="303"/>
        <end position="463"/>
    </location>
</feature>
<sequence>MEAAGLAIGAVALISLFKDCVDLFSMITAANCLGQDAAILETKLDVERMLLLRWSNRVGLLQFMKDEQLYNKWPETRIIPLRDPETRKIVLQVLTCIKSLLSEGEALQQSYGLQQFNPSKSSGPDTSAVDASQSKGASASRLERFRHDFHQLKIDTQNRKRASRFTDTAKKVRWVIVHKDKFNTLIANLSYFNGSLMELAPTASTYTLPSIEEDLGHVRSTAELDIIIQASADTQPAVKSAAIAVKKAILQLQILQRLWFRHHEDRRFNIKEAHYKTLRWALDPPNGYMEWDDLGSWLQDTRSIYWIFGKAGSGKSTLMKYLWSQSRMLELLGGWVCRSSISLASFFFYALGRPEQKSQSGLLRSLLYQLLNQDPGNIEIILPNMWQEACTNTDRDPLKLSVPSIAEMTTALFDYCATCTANKKLFFMIDGADEYEGGDLDAVKFITDLGAFPNVKILVSSRPHPAYVAAFQHKPKLNLPKLTRGDIASYIIESIGAHPYLVTLSEIQPNVVEELIEELISKASGVFLWVVLACRSVVEGCNDYCSFSDLQARVDELPKEVEDLLQHMLDKIKPEWRTEAIKLLNIVYTNKCYDHLGFVPTIALHFAYEQGLQITENSTKAKLEKIPSRQITARCRIMEGLLRSRCCGLLEVQREGMSSSAFEFCVCSAELSRPHDNLQDSEVVFMHRTVYELLTQPRAWQQDYLVFQGMNIDSHAISSMMWCQLIPMVYDQVSAINSALNHVKVGYQSGLSPEATLLCLSRFQILSRDVQKDHVWGMTKRYLLHDSTCPNCCGDSSVTLALAIEMGFIKAVKFAIETASLLGNSSQQVTNSMSHCICQRRNSVRGWAGPGNTDFNPPCKPTLQIRYPLLYHAVCKPMVRDIYNSLSLTPFDQDILPNLSMVRYILQLGGSPKEKLRGLQRENSDELTVWTQWIKGGPETPKRLHRSMISSIMEIIKLLLDAEAAAQEPSADTLHKLLSKADTIHR</sequence>
<gene>
    <name evidence="4" type="ORF">KAF25_001447</name>
</gene>
<dbReference type="SUPFAM" id="SSF52540">
    <property type="entry name" value="P-loop containing nucleoside triphosphate hydrolases"/>
    <property type="match status" value="1"/>
</dbReference>
<evidence type="ECO:0000313" key="5">
    <source>
        <dbReference type="Proteomes" id="UP000782241"/>
    </source>
</evidence>
<dbReference type="InterPro" id="IPR029498">
    <property type="entry name" value="HeLo_dom"/>
</dbReference>
<organism evidence="4 5">
    <name type="scientific">Fusarium avenaceum</name>
    <dbReference type="NCBI Taxonomy" id="40199"/>
    <lineage>
        <taxon>Eukaryota</taxon>
        <taxon>Fungi</taxon>
        <taxon>Dikarya</taxon>
        <taxon>Ascomycota</taxon>
        <taxon>Pezizomycotina</taxon>
        <taxon>Sordariomycetes</taxon>
        <taxon>Hypocreomycetidae</taxon>
        <taxon>Hypocreales</taxon>
        <taxon>Nectriaceae</taxon>
        <taxon>Fusarium</taxon>
        <taxon>Fusarium tricinctum species complex</taxon>
    </lineage>
</organism>
<dbReference type="PANTHER" id="PTHR10039:SF5">
    <property type="entry name" value="NACHT DOMAIN-CONTAINING PROTEIN"/>
    <property type="match status" value="1"/>
</dbReference>
<dbReference type="Gene3D" id="1.20.120.1020">
    <property type="entry name" value="Prion-inhibition and propagation, HeLo domain"/>
    <property type="match status" value="1"/>
</dbReference>
<protein>
    <recommendedName>
        <fullName evidence="3">NACHT domain-containing protein</fullName>
    </recommendedName>
</protein>
<feature type="region of interest" description="Disordered" evidence="2">
    <location>
        <begin position="117"/>
        <end position="140"/>
    </location>
</feature>
<dbReference type="PANTHER" id="PTHR10039">
    <property type="entry name" value="AMELOGENIN"/>
    <property type="match status" value="1"/>
</dbReference>
<evidence type="ECO:0000256" key="1">
    <source>
        <dbReference type="ARBA" id="ARBA00022737"/>
    </source>
</evidence>
<reference evidence="4" key="1">
    <citation type="submission" date="2021-04" db="EMBL/GenBank/DDBJ databases">
        <title>Draft genome of Fusarium avenaceum strain F156N33, isolated from an atmospheric sample in Virginia.</title>
        <authorList>
            <person name="Yang S."/>
            <person name="Vinatzer B.A."/>
            <person name="Coleman J."/>
        </authorList>
    </citation>
    <scope>NUCLEOTIDE SEQUENCE</scope>
    <source>
        <strain evidence="4">F156N33</strain>
    </source>
</reference>
<dbReference type="InterPro" id="IPR038305">
    <property type="entry name" value="HeLo_sf"/>
</dbReference>
<dbReference type="Pfam" id="PF24883">
    <property type="entry name" value="NPHP3_N"/>
    <property type="match status" value="1"/>
</dbReference>
<evidence type="ECO:0000256" key="2">
    <source>
        <dbReference type="SAM" id="MobiDB-lite"/>
    </source>
</evidence>
<accession>A0A9P7KYI0</accession>
<dbReference type="Gene3D" id="3.40.50.300">
    <property type="entry name" value="P-loop containing nucleotide triphosphate hydrolases"/>
    <property type="match status" value="1"/>
</dbReference>
<dbReference type="InterPro" id="IPR007111">
    <property type="entry name" value="NACHT_NTPase"/>
</dbReference>
<dbReference type="Proteomes" id="UP000782241">
    <property type="component" value="Unassembled WGS sequence"/>
</dbReference>
<comment type="caution">
    <text evidence="4">The sequence shown here is derived from an EMBL/GenBank/DDBJ whole genome shotgun (WGS) entry which is preliminary data.</text>
</comment>
<evidence type="ECO:0000313" key="4">
    <source>
        <dbReference type="EMBL" id="KAG5663511.1"/>
    </source>
</evidence>
<dbReference type="InterPro" id="IPR056884">
    <property type="entry name" value="NPHP3-like_N"/>
</dbReference>
<dbReference type="InterPro" id="IPR056693">
    <property type="entry name" value="DUF7791"/>
</dbReference>
<name>A0A9P7KYI0_9HYPO</name>
<dbReference type="PROSITE" id="PS50837">
    <property type="entry name" value="NACHT"/>
    <property type="match status" value="1"/>
</dbReference>
<keyword evidence="1" id="KW-0677">Repeat</keyword>
<keyword evidence="5" id="KW-1185">Reference proteome</keyword>
<dbReference type="Pfam" id="PF14479">
    <property type="entry name" value="HeLo"/>
    <property type="match status" value="1"/>
</dbReference>